<reference evidence="2 3" key="1">
    <citation type="journal article" date="2018" name="Biotechnol. Biofuels">
        <title>Integrative visual omics of the white-rot fungus Polyporus brumalis exposes the biotechnological potential of its oxidative enzymes for delignifying raw plant biomass.</title>
        <authorList>
            <person name="Miyauchi S."/>
            <person name="Rancon A."/>
            <person name="Drula E."/>
            <person name="Hage H."/>
            <person name="Chaduli D."/>
            <person name="Favel A."/>
            <person name="Grisel S."/>
            <person name="Henrissat B."/>
            <person name="Herpoel-Gimbert I."/>
            <person name="Ruiz-Duenas F.J."/>
            <person name="Chevret D."/>
            <person name="Hainaut M."/>
            <person name="Lin J."/>
            <person name="Wang M."/>
            <person name="Pangilinan J."/>
            <person name="Lipzen A."/>
            <person name="Lesage-Meessen L."/>
            <person name="Navarro D."/>
            <person name="Riley R."/>
            <person name="Grigoriev I.V."/>
            <person name="Zhou S."/>
            <person name="Raouche S."/>
            <person name="Rosso M.N."/>
        </authorList>
    </citation>
    <scope>NUCLEOTIDE SEQUENCE [LARGE SCALE GENOMIC DNA]</scope>
    <source>
        <strain evidence="2 3">BRFM 1820</strain>
    </source>
</reference>
<evidence type="ECO:0000313" key="2">
    <source>
        <dbReference type="EMBL" id="RDX49024.1"/>
    </source>
</evidence>
<protein>
    <submittedName>
        <fullName evidence="2">Uncharacterized protein</fullName>
    </submittedName>
</protein>
<dbReference type="Proteomes" id="UP000256964">
    <property type="component" value="Unassembled WGS sequence"/>
</dbReference>
<feature type="region of interest" description="Disordered" evidence="1">
    <location>
        <begin position="217"/>
        <end position="244"/>
    </location>
</feature>
<dbReference type="AlphaFoldDB" id="A0A371D912"/>
<keyword evidence="3" id="KW-1185">Reference proteome</keyword>
<organism evidence="2 3">
    <name type="scientific">Lentinus brumalis</name>
    <dbReference type="NCBI Taxonomy" id="2498619"/>
    <lineage>
        <taxon>Eukaryota</taxon>
        <taxon>Fungi</taxon>
        <taxon>Dikarya</taxon>
        <taxon>Basidiomycota</taxon>
        <taxon>Agaricomycotina</taxon>
        <taxon>Agaricomycetes</taxon>
        <taxon>Polyporales</taxon>
        <taxon>Polyporaceae</taxon>
        <taxon>Lentinus</taxon>
    </lineage>
</organism>
<feature type="compositionally biased region" description="Basic and acidic residues" evidence="1">
    <location>
        <begin position="228"/>
        <end position="244"/>
    </location>
</feature>
<proteinExistence type="predicted"/>
<evidence type="ECO:0000256" key="1">
    <source>
        <dbReference type="SAM" id="MobiDB-lite"/>
    </source>
</evidence>
<gene>
    <name evidence="2" type="ORF">OH76DRAFT_622202</name>
</gene>
<evidence type="ECO:0000313" key="3">
    <source>
        <dbReference type="Proteomes" id="UP000256964"/>
    </source>
</evidence>
<dbReference type="EMBL" id="KZ857408">
    <property type="protein sequence ID" value="RDX49024.1"/>
    <property type="molecule type" value="Genomic_DNA"/>
</dbReference>
<name>A0A371D912_9APHY</name>
<accession>A0A371D912</accession>
<dbReference type="OrthoDB" id="10645491at2759"/>
<sequence length="244" mass="26729">MLPLRNGQGVSHQPRHFSMARRIDIARFPHYSTERLSLYAPSPAFSAHASGRHRFMSPACPRSSRLRTSPTISVTLSAPLATSDVLPILPAAEVRGNDLRFDAQQEPHVQAALRTRPIHPCCFTSFSRHSSTTLGHGQPQSPACPVGEDRAAGTRASAQLAWWCPRSQGPRNFKLRFGAERASQGFVRTKTVAWTGLSLADGPPGSCTYRPGFCADTPPARRRSWAKRARDAGGTRDPKSQRPL</sequence>